<comment type="caution">
    <text evidence="2">The sequence shown here is derived from an EMBL/GenBank/DDBJ whole genome shotgun (WGS) entry which is preliminary data.</text>
</comment>
<evidence type="ECO:0008006" key="4">
    <source>
        <dbReference type="Google" id="ProtNLM"/>
    </source>
</evidence>
<dbReference type="RefSeq" id="WP_316869222.1">
    <property type="nucleotide sequence ID" value="NZ_CATWAF010000002.1"/>
</dbReference>
<dbReference type="InterPro" id="IPR046133">
    <property type="entry name" value="DUF6130"/>
</dbReference>
<name>A0AAD2AX83_9RALS</name>
<keyword evidence="1" id="KW-0732">Signal</keyword>
<feature type="chain" id="PRO_5042082670" description="Lipoprotein" evidence="1">
    <location>
        <begin position="31"/>
        <end position="158"/>
    </location>
</feature>
<sequence>MSTFTVGLRGGARVVAAVLAFAACHTASGAADAGAGSSAAPVFATAEAPARLEVSAPLAGPLARGAVVVPFHAEHLQLAPVYGTAAANVSPRIGHLHLTLDNAPWHWVQASPDLIVLQGLEAGLHTLRVDLADAQHQVLDSRTVTFTVPQVSGHKHPS</sequence>
<reference evidence="2 3" key="1">
    <citation type="submission" date="2023-07" db="EMBL/GenBank/DDBJ databases">
        <authorList>
            <person name="Peeters C."/>
        </authorList>
    </citation>
    <scope>NUCLEOTIDE SEQUENCE [LARGE SCALE GENOMIC DNA]</scope>
    <source>
        <strain evidence="2 3">LMG 18091</strain>
    </source>
</reference>
<dbReference type="EMBL" id="CATWAF010000002">
    <property type="protein sequence ID" value="CAJ0691810.1"/>
    <property type="molecule type" value="Genomic_DNA"/>
</dbReference>
<protein>
    <recommendedName>
        <fullName evidence="4">Lipoprotein</fullName>
    </recommendedName>
</protein>
<organism evidence="2 3">
    <name type="scientific">Ralstonia wenshanensis</name>
    <dbReference type="NCBI Taxonomy" id="2842456"/>
    <lineage>
        <taxon>Bacteria</taxon>
        <taxon>Pseudomonadati</taxon>
        <taxon>Pseudomonadota</taxon>
        <taxon>Betaproteobacteria</taxon>
        <taxon>Burkholderiales</taxon>
        <taxon>Burkholderiaceae</taxon>
        <taxon>Ralstonia</taxon>
    </lineage>
</organism>
<proteinExistence type="predicted"/>
<accession>A0AAD2AX83</accession>
<dbReference type="AlphaFoldDB" id="A0AAD2AX83"/>
<dbReference type="Pfam" id="PF19625">
    <property type="entry name" value="DUF6130"/>
    <property type="match status" value="1"/>
</dbReference>
<dbReference type="Proteomes" id="UP001189915">
    <property type="component" value="Unassembled WGS sequence"/>
</dbReference>
<evidence type="ECO:0000313" key="2">
    <source>
        <dbReference type="EMBL" id="CAJ0691810.1"/>
    </source>
</evidence>
<feature type="signal peptide" evidence="1">
    <location>
        <begin position="1"/>
        <end position="30"/>
    </location>
</feature>
<gene>
    <name evidence="2" type="ORF">LMG18091_01509</name>
</gene>
<keyword evidence="3" id="KW-1185">Reference proteome</keyword>
<evidence type="ECO:0000313" key="3">
    <source>
        <dbReference type="Proteomes" id="UP001189915"/>
    </source>
</evidence>
<evidence type="ECO:0000256" key="1">
    <source>
        <dbReference type="SAM" id="SignalP"/>
    </source>
</evidence>